<name>A0A418NK91_9SPHN</name>
<feature type="region of interest" description="Disordered" evidence="2">
    <location>
        <begin position="527"/>
        <end position="558"/>
    </location>
</feature>
<dbReference type="NCBIfam" id="TIGR02675">
    <property type="entry name" value="tape_meas_nterm"/>
    <property type="match status" value="1"/>
</dbReference>
<evidence type="ECO:0000256" key="1">
    <source>
        <dbReference type="SAM" id="Coils"/>
    </source>
</evidence>
<feature type="region of interest" description="Disordered" evidence="2">
    <location>
        <begin position="911"/>
        <end position="930"/>
    </location>
</feature>
<sequence length="930" mass="97042">MPTADEVIVEFEARIGKYEADLKRAQREFERSTGAQQTRMQQFERQMRASSGQIGNALKGLAATFAAAFSVREVARISDAYTRLQNNLRVAGLEGAALADVQASLLDISQRYGADLEGLTQVFLRASMAQKDLGASTSQIVQLNEIIAASLKVTGTSAEQASGALLQLGQALGSGVVRAEEFNSILEGALPLAQAAARGIDGYGGSVSKLRAAIAEGEITSRQFFEGVLRGGVQTLTDAEKATLTLSGGFTALTSALTVYIGEADKSSGASAAVGEALKTLADNLDIIIPALATIAATLGVGYVAAAARATAANIALAGSAAGAAQSMGAMGAASFALQARLAGAATTTEALAFAMRGLSGAIATLGLSAVVIGLGYLITEFESAEAAAARLRGETDALAKTNDTLAARLQEAGVKVGNLGTFADQAAGKIDGLSGSMGTAIGVATNLINTLNRLDFLETGAEIARLNRQKEFIRNPNPAAGPAEAGQALYNLLGINQRDAEVAEIDRRIDELMRGLELRTAAAKAGLDPTGAGGGTGGTAGATTKPEKGRTGPTGPTAAEIQERFASEMAAYAQQTWSAMRSTATSAEEQAELELRGVELAQKRTLESIAADADYSEAQKSLLAAQVEILAQAEREAIAFTKRAQLEQEAQELASERYQAGQEALRLEYDLARTEGERRSIALRILEAEDAYLRAKLEAVLASETATDAEQERARIALASLENTADARRRVTERAHQGPLGRYADSMADPATRVEEAVARKLESVNQGISDALSDALGTDDQFVKDLFSIFLDQVIFRPLAEALDQAGGGNLLGGLFSSVTGAIFGGGKAIGGPVRAGIPYEVGESGRELFVPQQNGVIVPNHRLTAQNGTTVISSPKFDLRGAVVTAELYADMERISRANAAQAAGKAYQQSMKDAPGRVQSAQRYGR</sequence>
<feature type="domain" description="Tape measure protein N-terminal" evidence="4">
    <location>
        <begin position="72"/>
        <end position="266"/>
    </location>
</feature>
<keyword evidence="6" id="KW-1185">Reference proteome</keyword>
<feature type="coiled-coil region" evidence="1">
    <location>
        <begin position="631"/>
        <end position="664"/>
    </location>
</feature>
<keyword evidence="1" id="KW-0175">Coiled coil</keyword>
<evidence type="ECO:0000256" key="2">
    <source>
        <dbReference type="SAM" id="MobiDB-lite"/>
    </source>
</evidence>
<comment type="caution">
    <text evidence="5">The sequence shown here is derived from an EMBL/GenBank/DDBJ whole genome shotgun (WGS) entry which is preliminary data.</text>
</comment>
<feature type="transmembrane region" description="Helical" evidence="3">
    <location>
        <begin position="358"/>
        <end position="379"/>
    </location>
</feature>
<reference evidence="5 6" key="1">
    <citation type="submission" date="2018-08" db="EMBL/GenBank/DDBJ databases">
        <title>Altererythrobacter sp.Ery1 and Ery12, the genome sequencing of novel strains in genus Alterythrobacter.</title>
        <authorList>
            <person name="Cheng H."/>
            <person name="Wu Y.-H."/>
            <person name="Fang C."/>
            <person name="Xu X.-W."/>
        </authorList>
    </citation>
    <scope>NUCLEOTIDE SEQUENCE [LARGE SCALE GENOMIC DNA]</scope>
    <source>
        <strain evidence="5 6">Ery1</strain>
    </source>
</reference>
<dbReference type="Proteomes" id="UP000285092">
    <property type="component" value="Unassembled WGS sequence"/>
</dbReference>
<dbReference type="Pfam" id="PF20155">
    <property type="entry name" value="TMP_3"/>
    <property type="match status" value="1"/>
</dbReference>
<feature type="transmembrane region" description="Helical" evidence="3">
    <location>
        <begin position="287"/>
        <end position="308"/>
    </location>
</feature>
<organism evidence="5 6">
    <name type="scientific">Pelagerythrobacter aerophilus</name>
    <dbReference type="NCBI Taxonomy" id="2306995"/>
    <lineage>
        <taxon>Bacteria</taxon>
        <taxon>Pseudomonadati</taxon>
        <taxon>Pseudomonadota</taxon>
        <taxon>Alphaproteobacteria</taxon>
        <taxon>Sphingomonadales</taxon>
        <taxon>Erythrobacteraceae</taxon>
        <taxon>Pelagerythrobacter</taxon>
    </lineage>
</organism>
<dbReference type="OrthoDB" id="38641at2"/>
<evidence type="ECO:0000313" key="6">
    <source>
        <dbReference type="Proteomes" id="UP000285092"/>
    </source>
</evidence>
<dbReference type="RefSeq" id="WP_119512414.1">
    <property type="nucleotide sequence ID" value="NZ_QXFK01000014.1"/>
</dbReference>
<protein>
    <recommendedName>
        <fullName evidence="4">Tape measure protein N-terminal domain-containing protein</fullName>
    </recommendedName>
</protein>
<dbReference type="InterPro" id="IPR013491">
    <property type="entry name" value="Tape_meas_N"/>
</dbReference>
<keyword evidence="3" id="KW-0812">Transmembrane</keyword>
<proteinExistence type="predicted"/>
<keyword evidence="3" id="KW-0472">Membrane</keyword>
<dbReference type="EMBL" id="QXFK01000014">
    <property type="protein sequence ID" value="RIV79582.1"/>
    <property type="molecule type" value="Genomic_DNA"/>
</dbReference>
<gene>
    <name evidence="5" type="ORF">D2V04_06325</name>
</gene>
<dbReference type="AlphaFoldDB" id="A0A418NK91"/>
<feature type="compositionally biased region" description="Gly residues" evidence="2">
    <location>
        <begin position="532"/>
        <end position="541"/>
    </location>
</feature>
<accession>A0A418NK91</accession>
<evidence type="ECO:0000313" key="5">
    <source>
        <dbReference type="EMBL" id="RIV79582.1"/>
    </source>
</evidence>
<evidence type="ECO:0000259" key="4">
    <source>
        <dbReference type="Pfam" id="PF20155"/>
    </source>
</evidence>
<evidence type="ECO:0000256" key="3">
    <source>
        <dbReference type="SAM" id="Phobius"/>
    </source>
</evidence>
<keyword evidence="3" id="KW-1133">Transmembrane helix</keyword>